<keyword evidence="1" id="KW-0378">Hydrolase</keyword>
<dbReference type="CDD" id="cd01427">
    <property type="entry name" value="HAD_like"/>
    <property type="match status" value="1"/>
</dbReference>
<proteinExistence type="predicted"/>
<dbReference type="Gene3D" id="3.40.50.1000">
    <property type="entry name" value="HAD superfamily/HAD-like"/>
    <property type="match status" value="1"/>
</dbReference>
<reference evidence="1" key="1">
    <citation type="journal article" date="2009" name="Appl. Environ. Microbiol.">
        <title>Characterization of denitrification gene clusters of soil bacteria via a metagenomic approach.</title>
        <authorList>
            <person name="Demaneche S."/>
            <person name="Philippot L."/>
            <person name="David M.M."/>
            <person name="Navarro E."/>
            <person name="Vogel T.M."/>
            <person name="Simonet P."/>
        </authorList>
    </citation>
    <scope>NUCLEOTIDE SEQUENCE</scope>
</reference>
<dbReference type="InterPro" id="IPR023198">
    <property type="entry name" value="PGP-like_dom2"/>
</dbReference>
<dbReference type="GO" id="GO:0008967">
    <property type="term" value="F:phosphoglycolate phosphatase activity"/>
    <property type="evidence" value="ECO:0007669"/>
    <property type="project" value="TreeGrafter"/>
</dbReference>
<dbReference type="SUPFAM" id="SSF56784">
    <property type="entry name" value="HAD-like"/>
    <property type="match status" value="1"/>
</dbReference>
<dbReference type="PANTHER" id="PTHR43434:SF22">
    <property type="entry name" value="PHOSPHOGLYCOLATE PHOSPHATASE"/>
    <property type="match status" value="1"/>
</dbReference>
<accession>B8R951</accession>
<dbReference type="InterPro" id="IPR023214">
    <property type="entry name" value="HAD_sf"/>
</dbReference>
<protein>
    <submittedName>
        <fullName evidence="1">Putative haloacid dehalogenase-like hydrolase family protein</fullName>
    </submittedName>
</protein>
<dbReference type="AlphaFoldDB" id="B8R951"/>
<organism evidence="1">
    <name type="scientific">uncultured bacterium 1114</name>
    <dbReference type="NCBI Taxonomy" id="548901"/>
    <lineage>
        <taxon>Bacteria</taxon>
        <taxon>environmental samples</taxon>
    </lineage>
</organism>
<dbReference type="EMBL" id="EU910858">
    <property type="protein sequence ID" value="ACF98207.1"/>
    <property type="molecule type" value="Genomic_DNA"/>
</dbReference>
<dbReference type="InterPro" id="IPR036412">
    <property type="entry name" value="HAD-like_sf"/>
</dbReference>
<dbReference type="SFLD" id="SFLDG01129">
    <property type="entry name" value="C1.5:_HAD__Beta-PGM__Phosphata"/>
    <property type="match status" value="1"/>
</dbReference>
<dbReference type="PANTHER" id="PTHR43434">
    <property type="entry name" value="PHOSPHOGLYCOLATE PHOSPHATASE"/>
    <property type="match status" value="1"/>
</dbReference>
<dbReference type="Pfam" id="PF00702">
    <property type="entry name" value="Hydrolase"/>
    <property type="match status" value="1"/>
</dbReference>
<sequence>MPRIAAGSTTAEVDLVAFDKDGTLIDFHHLWSRKARLAVEAVARAVDGGEDLERDLYRSIGYDPKTGTALADGPLSISTMPKLHTICATVLYQHGHDWHDAEAVARHAFSAGLGAIPTADLVKPLGRVVPLFRQLTEAGAHVAIVTSDDRDATEATMALLGLDGYVSALVCGNDALPSKPAPDCLLHLGERFRILPKRMAMVGDTVGDLTTATAAGAGCRIGVLSGTGRHADLAPHADALIASIDEIKVLG</sequence>
<evidence type="ECO:0000313" key="1">
    <source>
        <dbReference type="EMBL" id="ACF98207.1"/>
    </source>
</evidence>
<dbReference type="InterPro" id="IPR050155">
    <property type="entry name" value="HAD-like_hydrolase_sf"/>
</dbReference>
<name>B8R951_9BACT</name>
<dbReference type="Gene3D" id="1.10.150.240">
    <property type="entry name" value="Putative phosphatase, domain 2"/>
    <property type="match status" value="1"/>
</dbReference>
<dbReference type="GO" id="GO:0006281">
    <property type="term" value="P:DNA repair"/>
    <property type="evidence" value="ECO:0007669"/>
    <property type="project" value="TreeGrafter"/>
</dbReference>
<dbReference type="SFLD" id="SFLDS00003">
    <property type="entry name" value="Haloacid_Dehalogenase"/>
    <property type="match status" value="1"/>
</dbReference>